<name>A0A0L8I0V3_OCTBM</name>
<dbReference type="AlphaFoldDB" id="A0A0L8I0V3"/>
<organism evidence="2">
    <name type="scientific">Octopus bimaculoides</name>
    <name type="common">California two-spotted octopus</name>
    <dbReference type="NCBI Taxonomy" id="37653"/>
    <lineage>
        <taxon>Eukaryota</taxon>
        <taxon>Metazoa</taxon>
        <taxon>Spiralia</taxon>
        <taxon>Lophotrochozoa</taxon>
        <taxon>Mollusca</taxon>
        <taxon>Cephalopoda</taxon>
        <taxon>Coleoidea</taxon>
        <taxon>Octopodiformes</taxon>
        <taxon>Octopoda</taxon>
        <taxon>Incirrata</taxon>
        <taxon>Octopodidae</taxon>
        <taxon>Octopus</taxon>
    </lineage>
</organism>
<evidence type="ECO:0000256" key="1">
    <source>
        <dbReference type="SAM" id="Phobius"/>
    </source>
</evidence>
<keyword evidence="1" id="KW-0812">Transmembrane</keyword>
<dbReference type="EMBL" id="KQ416813">
    <property type="protein sequence ID" value="KOF95061.1"/>
    <property type="molecule type" value="Genomic_DNA"/>
</dbReference>
<proteinExistence type="predicted"/>
<gene>
    <name evidence="2" type="ORF">OCBIM_22039678mg</name>
</gene>
<evidence type="ECO:0000313" key="2">
    <source>
        <dbReference type="EMBL" id="KOF95061.1"/>
    </source>
</evidence>
<sequence>MRKNMRWSIGFIFSIIIYIVPKLSINSLMIQVAEIGSFHYSPENKIFSFYL</sequence>
<keyword evidence="1" id="KW-0472">Membrane</keyword>
<keyword evidence="1" id="KW-1133">Transmembrane helix</keyword>
<reference evidence="2" key="1">
    <citation type="submission" date="2015-07" db="EMBL/GenBank/DDBJ databases">
        <title>MeaNS - Measles Nucleotide Surveillance Program.</title>
        <authorList>
            <person name="Tran T."/>
            <person name="Druce J."/>
        </authorList>
    </citation>
    <scope>NUCLEOTIDE SEQUENCE</scope>
    <source>
        <strain evidence="2">UCB-OBI-ISO-001</strain>
        <tissue evidence="2">Gonad</tissue>
    </source>
</reference>
<accession>A0A0L8I0V3</accession>
<feature type="transmembrane region" description="Helical" evidence="1">
    <location>
        <begin position="7"/>
        <end position="25"/>
    </location>
</feature>
<protein>
    <submittedName>
        <fullName evidence="2">Uncharacterized protein</fullName>
    </submittedName>
</protein>